<name>A0A3G9J9E1_9FIRM</name>
<dbReference type="KEGG" id="ebm:SG0102_27410"/>
<dbReference type="EMBL" id="AP019309">
    <property type="protein sequence ID" value="BBH27807.1"/>
    <property type="molecule type" value="Genomic_DNA"/>
</dbReference>
<sequence length="67" mass="7869">MKKASQMSNFEVLDYFDLIDDETEEDLEDFEYLEFEAEDGRLQTLTIDDLRQAIDEGKVLTDLMIVD</sequence>
<evidence type="ECO:0000313" key="2">
    <source>
        <dbReference type="Proteomes" id="UP000268059"/>
    </source>
</evidence>
<evidence type="ECO:0000313" key="1">
    <source>
        <dbReference type="EMBL" id="BBH27807.1"/>
    </source>
</evidence>
<keyword evidence="2" id="KW-1185">Reference proteome</keyword>
<dbReference type="AlphaFoldDB" id="A0A3G9J9E1"/>
<dbReference type="InParanoid" id="A0A3G9J9E1"/>
<dbReference type="RefSeq" id="WP_125120504.1">
    <property type="nucleotide sequence ID" value="NZ_AP019309.1"/>
</dbReference>
<reference evidence="1 2" key="1">
    <citation type="submission" date="2018-11" db="EMBL/GenBank/DDBJ databases">
        <title>Novel Erysipelotrichaceae bacterium isolated from small intestine of a swine.</title>
        <authorList>
            <person name="Kim J.S."/>
            <person name="Choe H."/>
            <person name="Lee Y.R."/>
            <person name="Kim K.M."/>
            <person name="Park D.S."/>
        </authorList>
    </citation>
    <scope>NUCLEOTIDE SEQUENCE [LARGE SCALE GENOMIC DNA]</scope>
    <source>
        <strain evidence="1 2">SG0102</strain>
    </source>
</reference>
<gene>
    <name evidence="1" type="ORF">SG0102_27410</name>
</gene>
<proteinExistence type="predicted"/>
<protein>
    <submittedName>
        <fullName evidence="1">Uncharacterized protein</fullName>
    </submittedName>
</protein>
<accession>A0A3G9J9E1</accession>
<dbReference type="Proteomes" id="UP000268059">
    <property type="component" value="Chromosome"/>
</dbReference>
<organism evidence="1 2">
    <name type="scientific">Intestinibaculum porci</name>
    <dbReference type="NCBI Taxonomy" id="2487118"/>
    <lineage>
        <taxon>Bacteria</taxon>
        <taxon>Bacillati</taxon>
        <taxon>Bacillota</taxon>
        <taxon>Erysipelotrichia</taxon>
        <taxon>Erysipelotrichales</taxon>
        <taxon>Erysipelotrichaceae</taxon>
        <taxon>Intestinibaculum</taxon>
    </lineage>
</organism>